<evidence type="ECO:0000256" key="3">
    <source>
        <dbReference type="ARBA" id="ARBA00022801"/>
    </source>
</evidence>
<dbReference type="GO" id="GO:0005524">
    <property type="term" value="F:ATP binding"/>
    <property type="evidence" value="ECO:0007669"/>
    <property type="project" value="UniProtKB-KW"/>
</dbReference>
<dbReference type="Proteomes" id="UP000663845">
    <property type="component" value="Unassembled WGS sequence"/>
</dbReference>
<dbReference type="PROSITE" id="PS51192">
    <property type="entry name" value="HELICASE_ATP_BIND_1"/>
    <property type="match status" value="1"/>
</dbReference>
<feature type="domain" description="Helicase C-terminal" evidence="8">
    <location>
        <begin position="158"/>
        <end position="323"/>
    </location>
</feature>
<dbReference type="PROSITE" id="PS51194">
    <property type="entry name" value="HELICASE_CTER"/>
    <property type="match status" value="1"/>
</dbReference>
<gene>
    <name evidence="10" type="ORF">JYZ213_LOCUS22242</name>
    <name evidence="11" type="ORF">OXD698_LOCUS25408</name>
</gene>
<organism evidence="11 12">
    <name type="scientific">Adineta steineri</name>
    <dbReference type="NCBI Taxonomy" id="433720"/>
    <lineage>
        <taxon>Eukaryota</taxon>
        <taxon>Metazoa</taxon>
        <taxon>Spiralia</taxon>
        <taxon>Gnathifera</taxon>
        <taxon>Rotifera</taxon>
        <taxon>Eurotatoria</taxon>
        <taxon>Bdelloidea</taxon>
        <taxon>Adinetida</taxon>
        <taxon>Adinetidae</taxon>
        <taxon>Adineta</taxon>
    </lineage>
</organism>
<proteinExistence type="predicted"/>
<evidence type="ECO:0000259" key="9">
    <source>
        <dbReference type="PROSITE" id="PS51195"/>
    </source>
</evidence>
<accession>A0A819J642</accession>
<dbReference type="PROSITE" id="PS51195">
    <property type="entry name" value="Q_MOTIF"/>
    <property type="match status" value="1"/>
</dbReference>
<evidence type="ECO:0000259" key="8">
    <source>
        <dbReference type="PROSITE" id="PS51194"/>
    </source>
</evidence>
<keyword evidence="2" id="KW-0547">Nucleotide-binding</keyword>
<dbReference type="InterPro" id="IPR027417">
    <property type="entry name" value="P-loop_NTPase"/>
</dbReference>
<dbReference type="EMBL" id="CAJOAZ010002428">
    <property type="protein sequence ID" value="CAF3928050.1"/>
    <property type="molecule type" value="Genomic_DNA"/>
</dbReference>
<evidence type="ECO:0000256" key="1">
    <source>
        <dbReference type="ARBA" id="ARBA00012552"/>
    </source>
</evidence>
<evidence type="ECO:0000256" key="2">
    <source>
        <dbReference type="ARBA" id="ARBA00022741"/>
    </source>
</evidence>
<dbReference type="AlphaFoldDB" id="A0A819J642"/>
<evidence type="ECO:0000256" key="5">
    <source>
        <dbReference type="ARBA" id="ARBA00022840"/>
    </source>
</evidence>
<reference evidence="11" key="1">
    <citation type="submission" date="2021-02" db="EMBL/GenBank/DDBJ databases">
        <authorList>
            <person name="Nowell W R."/>
        </authorList>
    </citation>
    <scope>NUCLEOTIDE SEQUENCE</scope>
</reference>
<sequence length="323" mass="36728">MNLRESLLRGIYAYGFERPTDIQQRALKPCISGYDVIAQAQSGTGKTIMASIAVLQQLNVDCKDCQALVLVPTRELAKGIHRVVLALGEYMNVTCHACVGGVNIREDMKRLETSVQVVVSTPGRIYDMLKRSALHSENIKMFVLDDADELLARGFKDQIYDLLTMLSRNIQVIVVSSTMPSELLEIAAKFTNDPVKILTKREDRTLEGIRQFYVNVERENLNMTAEQRNDAIKEFRMGTSQILLRRDRLEADTDIPQVSPIINYDLPTICESYVRRIGRRGRFGRKGIAINFITNDEQQTLHDIEQYYNTQIQELPTNIADLI</sequence>
<keyword evidence="4" id="KW-0347">Helicase</keyword>
<dbReference type="Proteomes" id="UP000663844">
    <property type="component" value="Unassembled WGS sequence"/>
</dbReference>
<evidence type="ECO:0000256" key="6">
    <source>
        <dbReference type="PROSITE-ProRule" id="PRU00552"/>
    </source>
</evidence>
<dbReference type="EC" id="3.6.4.13" evidence="1"/>
<dbReference type="SMART" id="SM00487">
    <property type="entry name" value="DEXDc"/>
    <property type="match status" value="1"/>
</dbReference>
<feature type="short sequence motif" description="Q motif" evidence="6">
    <location>
        <begin position="1"/>
        <end position="24"/>
    </location>
</feature>
<dbReference type="GO" id="GO:0016787">
    <property type="term" value="F:hydrolase activity"/>
    <property type="evidence" value="ECO:0007669"/>
    <property type="project" value="UniProtKB-KW"/>
</dbReference>
<evidence type="ECO:0000313" key="11">
    <source>
        <dbReference type="EMBL" id="CAF3928050.1"/>
    </source>
</evidence>
<dbReference type="GO" id="GO:0003724">
    <property type="term" value="F:RNA helicase activity"/>
    <property type="evidence" value="ECO:0007669"/>
    <property type="project" value="UniProtKB-EC"/>
</dbReference>
<dbReference type="Gene3D" id="3.40.50.300">
    <property type="entry name" value="P-loop containing nucleotide triphosphate hydrolases"/>
    <property type="match status" value="2"/>
</dbReference>
<name>A0A819J642_9BILA</name>
<protein>
    <recommendedName>
        <fullName evidence="1">RNA helicase</fullName>
        <ecNumber evidence="1">3.6.4.13</ecNumber>
    </recommendedName>
</protein>
<dbReference type="InterPro" id="IPR001650">
    <property type="entry name" value="Helicase_C-like"/>
</dbReference>
<dbReference type="Pfam" id="PF00271">
    <property type="entry name" value="Helicase_C"/>
    <property type="match status" value="1"/>
</dbReference>
<dbReference type="EMBL" id="CAJNOG010000251">
    <property type="protein sequence ID" value="CAF1116665.1"/>
    <property type="molecule type" value="Genomic_DNA"/>
</dbReference>
<dbReference type="SUPFAM" id="SSF52540">
    <property type="entry name" value="P-loop containing nucleoside triphosphate hydrolases"/>
    <property type="match status" value="2"/>
</dbReference>
<feature type="domain" description="DEAD-box RNA helicase Q" evidence="9">
    <location>
        <begin position="1"/>
        <end position="24"/>
    </location>
</feature>
<comment type="caution">
    <text evidence="11">The sequence shown here is derived from an EMBL/GenBank/DDBJ whole genome shotgun (WGS) entry which is preliminary data.</text>
</comment>
<keyword evidence="3" id="KW-0378">Hydrolase</keyword>
<dbReference type="InterPro" id="IPR014014">
    <property type="entry name" value="RNA_helicase_DEAD_Q_motif"/>
</dbReference>
<feature type="domain" description="Helicase ATP-binding" evidence="7">
    <location>
        <begin position="27"/>
        <end position="197"/>
    </location>
</feature>
<evidence type="ECO:0000259" key="7">
    <source>
        <dbReference type="PROSITE" id="PS51192"/>
    </source>
</evidence>
<keyword evidence="5" id="KW-0067">ATP-binding</keyword>
<dbReference type="InterPro" id="IPR014001">
    <property type="entry name" value="Helicase_ATP-bd"/>
</dbReference>
<dbReference type="Pfam" id="PF00270">
    <property type="entry name" value="DEAD"/>
    <property type="match status" value="1"/>
</dbReference>
<evidence type="ECO:0000313" key="10">
    <source>
        <dbReference type="EMBL" id="CAF1116665.1"/>
    </source>
</evidence>
<dbReference type="GO" id="GO:0003676">
    <property type="term" value="F:nucleic acid binding"/>
    <property type="evidence" value="ECO:0007669"/>
    <property type="project" value="InterPro"/>
</dbReference>
<evidence type="ECO:0000256" key="4">
    <source>
        <dbReference type="ARBA" id="ARBA00022806"/>
    </source>
</evidence>
<evidence type="ECO:0000313" key="12">
    <source>
        <dbReference type="Proteomes" id="UP000663844"/>
    </source>
</evidence>
<dbReference type="InterPro" id="IPR011545">
    <property type="entry name" value="DEAD/DEAH_box_helicase_dom"/>
</dbReference>
<dbReference type="PANTHER" id="PTHR47958">
    <property type="entry name" value="ATP-DEPENDENT RNA HELICASE DBP3"/>
    <property type="match status" value="1"/>
</dbReference>